<evidence type="ECO:0000313" key="3">
    <source>
        <dbReference type="Proteomes" id="UP000317650"/>
    </source>
</evidence>
<accession>A0A4S8J9Y0</accession>
<dbReference type="InterPro" id="IPR013083">
    <property type="entry name" value="Znf_RING/FYVE/PHD"/>
</dbReference>
<organism evidence="2 3">
    <name type="scientific">Musa balbisiana</name>
    <name type="common">Banana</name>
    <dbReference type="NCBI Taxonomy" id="52838"/>
    <lineage>
        <taxon>Eukaryota</taxon>
        <taxon>Viridiplantae</taxon>
        <taxon>Streptophyta</taxon>
        <taxon>Embryophyta</taxon>
        <taxon>Tracheophyta</taxon>
        <taxon>Spermatophyta</taxon>
        <taxon>Magnoliopsida</taxon>
        <taxon>Liliopsida</taxon>
        <taxon>Zingiberales</taxon>
        <taxon>Musaceae</taxon>
        <taxon>Musa</taxon>
    </lineage>
</organism>
<dbReference type="Pfam" id="PF07800">
    <property type="entry name" value="DUF1644"/>
    <property type="match status" value="1"/>
</dbReference>
<feature type="compositionally biased region" description="Acidic residues" evidence="1">
    <location>
        <begin position="282"/>
        <end position="291"/>
    </location>
</feature>
<reference evidence="2 3" key="1">
    <citation type="journal article" date="2019" name="Nat. Plants">
        <title>Genome sequencing of Musa balbisiana reveals subgenome evolution and function divergence in polyploid bananas.</title>
        <authorList>
            <person name="Yao X."/>
        </authorList>
    </citation>
    <scope>NUCLEOTIDE SEQUENCE [LARGE SCALE GENOMIC DNA]</scope>
    <source>
        <strain evidence="3">cv. DH-PKW</strain>
        <tissue evidence="2">Leaves</tissue>
    </source>
</reference>
<sequence length="343" mass="38964">MTSETSLESEKKIYLTLEDTQSNTNWDDIVCPICLDVPHNAVLLHCSSYDRGCRAFMCDTDDYHSNCVDRYKRAHGLPTITTVSSTTTGTPTQSIRVLPLGSGSSPTCPLCRGNVTGLVVVDEVRAYLDIKKRCCEEKQCLYVGNYMELQWHAKQEHPHSRPSKVDPDRQQDWENFQRSSEMIDVLSTIHSEMPHGVLFGDYIIEYGDESSDEFEDFPGDDGNWWTSCILYHVFDNFRSTIDRQRLRNEETSRVQARSFYDAHMDDGSTSSADLPEYHFDGSDEEFGEADDGAASRGSQSHRSWFVVCVNYPVCLLASDCPGANVSSTSSCSYRRRRSRFQEH</sequence>
<feature type="region of interest" description="Disordered" evidence="1">
    <location>
        <begin position="265"/>
        <end position="296"/>
    </location>
</feature>
<dbReference type="Proteomes" id="UP000317650">
    <property type="component" value="Chromosome 3"/>
</dbReference>
<evidence type="ECO:0000256" key="1">
    <source>
        <dbReference type="SAM" id="MobiDB-lite"/>
    </source>
</evidence>
<proteinExistence type="predicted"/>
<gene>
    <name evidence="2" type="ORF">C4D60_Mb03t13130</name>
</gene>
<comment type="caution">
    <text evidence="2">The sequence shown here is derived from an EMBL/GenBank/DDBJ whole genome shotgun (WGS) entry which is preliminary data.</text>
</comment>
<protein>
    <submittedName>
        <fullName evidence="2">Uncharacterized protein</fullName>
    </submittedName>
</protein>
<dbReference type="Gene3D" id="3.30.40.10">
    <property type="entry name" value="Zinc/RING finger domain, C3HC4 (zinc finger)"/>
    <property type="match status" value="1"/>
</dbReference>
<dbReference type="InterPro" id="IPR012866">
    <property type="entry name" value="DUF1644"/>
</dbReference>
<name>A0A4S8J9Y0_MUSBA</name>
<evidence type="ECO:0000313" key="2">
    <source>
        <dbReference type="EMBL" id="THU58335.1"/>
    </source>
</evidence>
<dbReference type="AlphaFoldDB" id="A0A4S8J9Y0"/>
<keyword evidence="3" id="KW-1185">Reference proteome</keyword>
<dbReference type="EMBL" id="PYDT01000006">
    <property type="protein sequence ID" value="THU58335.1"/>
    <property type="molecule type" value="Genomic_DNA"/>
</dbReference>
<dbReference type="PANTHER" id="PTHR31197:SF4">
    <property type="entry name" value="OS02G0150900 PROTEIN"/>
    <property type="match status" value="1"/>
</dbReference>
<dbReference type="PANTHER" id="PTHR31197">
    <property type="entry name" value="OS01G0612600 PROTEIN"/>
    <property type="match status" value="1"/>
</dbReference>